<keyword evidence="2" id="KW-1185">Reference proteome</keyword>
<dbReference type="AlphaFoldDB" id="A0AAD9B310"/>
<gene>
    <name evidence="1" type="ORF">KUDE01_001693</name>
</gene>
<protein>
    <submittedName>
        <fullName evidence="1">High affinity cGMP-specific 3'5'-cyclic phosphodiesterase 9A</fullName>
    </submittedName>
</protein>
<proteinExistence type="predicted"/>
<dbReference type="Proteomes" id="UP001228049">
    <property type="component" value="Unassembled WGS sequence"/>
</dbReference>
<dbReference type="EMBL" id="JASDAP010000028">
    <property type="protein sequence ID" value="KAK1876370.1"/>
    <property type="molecule type" value="Genomic_DNA"/>
</dbReference>
<organism evidence="1 2">
    <name type="scientific">Dissostichus eleginoides</name>
    <name type="common">Patagonian toothfish</name>
    <name type="synonym">Dissostichus amissus</name>
    <dbReference type="NCBI Taxonomy" id="100907"/>
    <lineage>
        <taxon>Eukaryota</taxon>
        <taxon>Metazoa</taxon>
        <taxon>Chordata</taxon>
        <taxon>Craniata</taxon>
        <taxon>Vertebrata</taxon>
        <taxon>Euteleostomi</taxon>
        <taxon>Actinopterygii</taxon>
        <taxon>Neopterygii</taxon>
        <taxon>Teleostei</taxon>
        <taxon>Neoteleostei</taxon>
        <taxon>Acanthomorphata</taxon>
        <taxon>Eupercaria</taxon>
        <taxon>Perciformes</taxon>
        <taxon>Notothenioidei</taxon>
        <taxon>Nototheniidae</taxon>
        <taxon>Dissostichus</taxon>
    </lineage>
</organism>
<accession>A0AAD9B310</accession>
<reference evidence="1" key="1">
    <citation type="submission" date="2023-04" db="EMBL/GenBank/DDBJ databases">
        <title>Chromosome-level genome of Chaenocephalus aceratus.</title>
        <authorList>
            <person name="Park H."/>
        </authorList>
    </citation>
    <scope>NUCLEOTIDE SEQUENCE</scope>
    <source>
        <strain evidence="1">DE</strain>
        <tissue evidence="1">Muscle</tissue>
    </source>
</reference>
<evidence type="ECO:0000313" key="2">
    <source>
        <dbReference type="Proteomes" id="UP001228049"/>
    </source>
</evidence>
<comment type="caution">
    <text evidence="1">The sequence shown here is derived from an EMBL/GenBank/DDBJ whole genome shotgun (WGS) entry which is preliminary data.</text>
</comment>
<evidence type="ECO:0000313" key="1">
    <source>
        <dbReference type="EMBL" id="KAK1876370.1"/>
    </source>
</evidence>
<name>A0AAD9B310_DISEL</name>
<sequence>MTTTIVHFLVNGRPERAEFRDDCSAAEVKALFRAAAEASPRHVLKMFASDGHRMNISPKMRANDPESVYRLELVAADQSRVGMPQELDSMEDRLQHLESRVMEEVGGELLCDLKKQVESFKKKLESVEHLSWMGLFKEHGHQELSKLSQKPKSPELSEHEERLQVRRKYLNMSSLQVTEEVREHLKTPIFDNW</sequence>